<feature type="domain" description="ATP-grasp" evidence="5">
    <location>
        <begin position="125"/>
        <end position="334"/>
    </location>
</feature>
<evidence type="ECO:0000259" key="5">
    <source>
        <dbReference type="PROSITE" id="PS50975"/>
    </source>
</evidence>
<dbReference type="eggNOG" id="COG0189">
    <property type="taxonomic scope" value="Bacteria"/>
</dbReference>
<dbReference type="EMBL" id="GL890873">
    <property type="protein sequence ID" value="EGJ33102.1"/>
    <property type="molecule type" value="Genomic_DNA"/>
</dbReference>
<dbReference type="HOGENOM" id="CLU_061134_0_0_3"/>
<dbReference type="Gene3D" id="3.30.470.20">
    <property type="entry name" value="ATP-grasp fold, B domain"/>
    <property type="match status" value="1"/>
</dbReference>
<evidence type="ECO:0000313" key="7">
    <source>
        <dbReference type="Proteomes" id="UP000003959"/>
    </source>
</evidence>
<reference evidence="7" key="1">
    <citation type="journal article" date="2011" name="Proc. Natl. Acad. Sci. U.S.A.">
        <title>Genomic insights into the physiology and ecology of the marine filamentous cyanobacterium Lyngbya majuscula.</title>
        <authorList>
            <person name="Jones A.C."/>
            <person name="Monroe E.A."/>
            <person name="Podell S."/>
            <person name="Hess W.R."/>
            <person name="Klages S."/>
            <person name="Esquenazi E."/>
            <person name="Niessen S."/>
            <person name="Hoover H."/>
            <person name="Rothmann M."/>
            <person name="Lasken R.S."/>
            <person name="Yates J.R.III."/>
            <person name="Reinhardt R."/>
            <person name="Kube M."/>
            <person name="Burkart M.D."/>
            <person name="Allen E.E."/>
            <person name="Dorrestein P.C."/>
            <person name="Gerwick W.H."/>
            <person name="Gerwick L."/>
        </authorList>
    </citation>
    <scope>NUCLEOTIDE SEQUENCE [LARGE SCALE GENOMIC DNA]</scope>
    <source>
        <strain evidence="7">3L</strain>
    </source>
</reference>
<dbReference type="GO" id="GO:0005524">
    <property type="term" value="F:ATP binding"/>
    <property type="evidence" value="ECO:0007669"/>
    <property type="project" value="UniProtKB-UniRule"/>
</dbReference>
<keyword evidence="2 4" id="KW-0547">Nucleotide-binding</keyword>
<dbReference type="Proteomes" id="UP000003959">
    <property type="component" value="Unassembled WGS sequence"/>
</dbReference>
<dbReference type="PANTHER" id="PTHR43585">
    <property type="entry name" value="FUMIPYRROLE BIOSYNTHESIS PROTEIN C"/>
    <property type="match status" value="1"/>
</dbReference>
<keyword evidence="7" id="KW-1185">Reference proteome</keyword>
<name>F4XQS3_9CYAN</name>
<proteinExistence type="predicted"/>
<keyword evidence="1" id="KW-0436">Ligase</keyword>
<gene>
    <name evidence="6" type="ORF">LYNGBM3L_54400</name>
</gene>
<dbReference type="SUPFAM" id="SSF56059">
    <property type="entry name" value="Glutathione synthetase ATP-binding domain-like"/>
    <property type="match status" value="1"/>
</dbReference>
<organism evidence="6 7">
    <name type="scientific">Moorena producens 3L</name>
    <dbReference type="NCBI Taxonomy" id="489825"/>
    <lineage>
        <taxon>Bacteria</taxon>
        <taxon>Bacillati</taxon>
        <taxon>Cyanobacteriota</taxon>
        <taxon>Cyanophyceae</taxon>
        <taxon>Coleofasciculales</taxon>
        <taxon>Coleofasciculaceae</taxon>
        <taxon>Moorena</taxon>
    </lineage>
</organism>
<dbReference type="GO" id="GO:0016874">
    <property type="term" value="F:ligase activity"/>
    <property type="evidence" value="ECO:0007669"/>
    <property type="project" value="UniProtKB-KW"/>
</dbReference>
<dbReference type="Pfam" id="PF13535">
    <property type="entry name" value="ATP-grasp_4"/>
    <property type="match status" value="1"/>
</dbReference>
<dbReference type="InterPro" id="IPR052032">
    <property type="entry name" value="ATP-dep_AA_Ligase"/>
</dbReference>
<accession>F4XQS3</accession>
<protein>
    <recommendedName>
        <fullName evidence="5">ATP-grasp domain-containing protein</fullName>
    </recommendedName>
</protein>
<evidence type="ECO:0000256" key="4">
    <source>
        <dbReference type="PROSITE-ProRule" id="PRU00409"/>
    </source>
</evidence>
<evidence type="ECO:0000313" key="6">
    <source>
        <dbReference type="EMBL" id="EGJ33102.1"/>
    </source>
</evidence>
<dbReference type="GO" id="GO:0046872">
    <property type="term" value="F:metal ion binding"/>
    <property type="evidence" value="ECO:0007669"/>
    <property type="project" value="InterPro"/>
</dbReference>
<sequence length="429" mass="49495">MEQTVRETSRHPQILGKGVPVKPPVMHLRFNYGENKMFFVDKPYVSEFLKRTVKDNGIPVVGTDIAKKLGLYSGTNLISEERAIEMVRELDNPIIYTTSENAIGWISKYLAFSNLPRKIQLFKNKVKFRELIQTIDPNFYFKEVRTDDLKKIQVKEIPLPCIIKPKVGFFSMGVYQISSQEQWFKTIDSIIADTAPMKDLYPKEVLDTSSFIIEQYITGEEFAVDAYYNSTGEPVILNILKHIFSSDADVSDRLYISSKAIIESNLEEFTDFLDKIGKFAGVKNFPVHIELRRDNQGNLLPIEVNPMRFGGWCTTPDMSFFAYGFNPYLYYYLQKKPDCNEIIKGKEGKIFSIVILDNSTGIDVDSINSFDYDQLVSNFEKPIELRKTDYKEYPVFGFLFTETREDNFLELKNILNSDLNEFISTTVIT</sequence>
<keyword evidence="3 4" id="KW-0067">ATP-binding</keyword>
<evidence type="ECO:0000256" key="2">
    <source>
        <dbReference type="ARBA" id="ARBA00022741"/>
    </source>
</evidence>
<dbReference type="InterPro" id="IPR011761">
    <property type="entry name" value="ATP-grasp"/>
</dbReference>
<dbReference type="PROSITE" id="PS50975">
    <property type="entry name" value="ATP_GRASP"/>
    <property type="match status" value="1"/>
</dbReference>
<dbReference type="AlphaFoldDB" id="F4XQS3"/>
<evidence type="ECO:0000256" key="3">
    <source>
        <dbReference type="ARBA" id="ARBA00022840"/>
    </source>
</evidence>
<dbReference type="PANTHER" id="PTHR43585:SF2">
    <property type="entry name" value="ATP-GRASP ENZYME FSQD"/>
    <property type="match status" value="1"/>
</dbReference>
<evidence type="ECO:0000256" key="1">
    <source>
        <dbReference type="ARBA" id="ARBA00022598"/>
    </source>
</evidence>